<comment type="caution">
    <text evidence="2">The sequence shown here is derived from an EMBL/GenBank/DDBJ whole genome shotgun (WGS) entry which is preliminary data.</text>
</comment>
<dbReference type="PANTHER" id="PTHR34406">
    <property type="entry name" value="PROTEIN YCEI"/>
    <property type="match status" value="1"/>
</dbReference>
<dbReference type="SMART" id="SM00867">
    <property type="entry name" value="YceI"/>
    <property type="match status" value="1"/>
</dbReference>
<dbReference type="InterPro" id="IPR007372">
    <property type="entry name" value="Lipid/polyisoprenoid-bd_YceI"/>
</dbReference>
<dbReference type="Proteomes" id="UP000632273">
    <property type="component" value="Unassembled WGS sequence"/>
</dbReference>
<evidence type="ECO:0000259" key="1">
    <source>
        <dbReference type="SMART" id="SM00867"/>
    </source>
</evidence>
<dbReference type="InterPro" id="IPR036761">
    <property type="entry name" value="TTHA0802/YceI-like_sf"/>
</dbReference>
<reference evidence="3" key="1">
    <citation type="journal article" date="2019" name="Int. J. Syst. Evol. Microbiol.">
        <title>The Global Catalogue of Microorganisms (GCM) 10K type strain sequencing project: providing services to taxonomists for standard genome sequencing and annotation.</title>
        <authorList>
            <consortium name="The Broad Institute Genomics Platform"/>
            <consortium name="The Broad Institute Genome Sequencing Center for Infectious Disease"/>
            <person name="Wu L."/>
            <person name="Ma J."/>
        </authorList>
    </citation>
    <scope>NUCLEOTIDE SEQUENCE [LARGE SCALE GENOMIC DNA]</scope>
    <source>
        <strain evidence="3">CGMCC 1.15197</strain>
    </source>
</reference>
<evidence type="ECO:0000313" key="2">
    <source>
        <dbReference type="EMBL" id="GGE98438.1"/>
    </source>
</evidence>
<protein>
    <submittedName>
        <fullName evidence="2">Polyisoprenoid-binding protein</fullName>
    </submittedName>
</protein>
<accession>A0ABQ1TQ92</accession>
<gene>
    <name evidence="2" type="ORF">GCM10011383_06570</name>
</gene>
<evidence type="ECO:0000313" key="3">
    <source>
        <dbReference type="Proteomes" id="UP000632273"/>
    </source>
</evidence>
<dbReference type="SUPFAM" id="SSF101874">
    <property type="entry name" value="YceI-like"/>
    <property type="match status" value="1"/>
</dbReference>
<dbReference type="PANTHER" id="PTHR34406:SF1">
    <property type="entry name" value="PROTEIN YCEI"/>
    <property type="match status" value="1"/>
</dbReference>
<dbReference type="Gene3D" id="2.40.128.110">
    <property type="entry name" value="Lipid/polyisoprenoid-binding, YceI-like"/>
    <property type="match status" value="1"/>
</dbReference>
<dbReference type="EMBL" id="BMHT01000001">
    <property type="protein sequence ID" value="GGE98438.1"/>
    <property type="molecule type" value="Genomic_DNA"/>
</dbReference>
<proteinExistence type="predicted"/>
<feature type="domain" description="Lipid/polyisoprenoid-binding YceI-like" evidence="1">
    <location>
        <begin position="18"/>
        <end position="187"/>
    </location>
</feature>
<keyword evidence="3" id="KW-1185">Reference proteome</keyword>
<name>A0ABQ1TQ92_9BACT</name>
<dbReference type="Pfam" id="PF04264">
    <property type="entry name" value="YceI"/>
    <property type="match status" value="1"/>
</dbReference>
<organism evidence="2 3">
    <name type="scientific">Hymenobacter cavernae</name>
    <dbReference type="NCBI Taxonomy" id="2044852"/>
    <lineage>
        <taxon>Bacteria</taxon>
        <taxon>Pseudomonadati</taxon>
        <taxon>Bacteroidota</taxon>
        <taxon>Cytophagia</taxon>
        <taxon>Cytophagales</taxon>
        <taxon>Hymenobacteraceae</taxon>
        <taxon>Hymenobacter</taxon>
    </lineage>
</organism>
<sequence length="190" mass="20757">MTFVLFISLAFRLMATTKWVIDPMHSELQFKVKHLVISTVTGSFKSFSGEAETDGEDFHNAKVTFSADIASIDTGQEGRDEHLKGADFFDAAQYPKLTFESTDMQKTGDDEYKLIGNLTLHGVTKPVTLNVEYGGATSDFYGNFKAGFDVTGKISRKEFGLTWSGVTEAGSVVVGDEVKLVASVQFAKQA</sequence>